<accession>A0ABU3L1Z9</accession>
<evidence type="ECO:0000256" key="1">
    <source>
        <dbReference type="SAM" id="MobiDB-lite"/>
    </source>
</evidence>
<evidence type="ECO:0000313" key="3">
    <source>
        <dbReference type="EMBL" id="MDT7827759.1"/>
    </source>
</evidence>
<protein>
    <submittedName>
        <fullName evidence="3">Uncharacterized protein</fullName>
    </submittedName>
</protein>
<gene>
    <name evidence="3" type="ORF">RQM65_03655</name>
</gene>
<feature type="transmembrane region" description="Helical" evidence="2">
    <location>
        <begin position="614"/>
        <end position="632"/>
    </location>
</feature>
<organism evidence="3 4">
    <name type="scientific">Pricia mediterranea</name>
    <dbReference type="NCBI Taxonomy" id="3076079"/>
    <lineage>
        <taxon>Bacteria</taxon>
        <taxon>Pseudomonadati</taxon>
        <taxon>Bacteroidota</taxon>
        <taxon>Flavobacteriia</taxon>
        <taxon>Flavobacteriales</taxon>
        <taxon>Flavobacteriaceae</taxon>
        <taxon>Pricia</taxon>
    </lineage>
</organism>
<feature type="transmembrane region" description="Helical" evidence="2">
    <location>
        <begin position="638"/>
        <end position="655"/>
    </location>
</feature>
<proteinExistence type="predicted"/>
<feature type="region of interest" description="Disordered" evidence="1">
    <location>
        <begin position="376"/>
        <end position="396"/>
    </location>
</feature>
<keyword evidence="4" id="KW-1185">Reference proteome</keyword>
<name>A0ABU3L1Z9_9FLAO</name>
<keyword evidence="2" id="KW-1133">Transmembrane helix</keyword>
<evidence type="ECO:0000256" key="2">
    <source>
        <dbReference type="SAM" id="Phobius"/>
    </source>
</evidence>
<dbReference type="EMBL" id="JAVTTP010000001">
    <property type="protein sequence ID" value="MDT7827759.1"/>
    <property type="molecule type" value="Genomic_DNA"/>
</dbReference>
<keyword evidence="2" id="KW-0812">Transmembrane</keyword>
<dbReference type="Proteomes" id="UP001250656">
    <property type="component" value="Unassembled WGS sequence"/>
</dbReference>
<reference evidence="3 4" key="1">
    <citation type="submission" date="2023-09" db="EMBL/GenBank/DDBJ databases">
        <title>Novel taxa isolated from Blanes Bay.</title>
        <authorList>
            <person name="Rey-Velasco X."/>
            <person name="Lucena T."/>
        </authorList>
    </citation>
    <scope>NUCLEOTIDE SEQUENCE [LARGE SCALE GENOMIC DNA]</scope>
    <source>
        <strain evidence="3 4">S334</strain>
    </source>
</reference>
<evidence type="ECO:0000313" key="4">
    <source>
        <dbReference type="Proteomes" id="UP001250656"/>
    </source>
</evidence>
<dbReference type="RefSeq" id="WP_314012821.1">
    <property type="nucleotide sequence ID" value="NZ_JAVTTP010000001.1"/>
</dbReference>
<comment type="caution">
    <text evidence="3">The sequence shown here is derived from an EMBL/GenBank/DDBJ whole genome shotgun (WGS) entry which is preliminary data.</text>
</comment>
<feature type="region of interest" description="Disordered" evidence="1">
    <location>
        <begin position="1063"/>
        <end position="1082"/>
    </location>
</feature>
<sequence length="1116" mass="126599">MSDTIATYTFLPWLRQGIANKIDPGNATTARAVIPVKLKVTGNALEGADLEQEIVRNVALYGPGDIIGVDKKAIVRNEPRDWITNFEANYMPYVEFYDEDFPWRYSPSVPQAHDRLTPWMTLVVLKEDEFKEGTNMIYRPLNFIEATDPEATFPPKDQLWAWAHVHANESLIDGEDNIVAEGAEIDGVIADLKSLLNKNPDLAYSRIVGPRKLEPNTPYHAFLVPSFESGRLAGLGLDPSATPGVEQIAWETYTGKEQAALHPYYHRWYFRTGTVGDFEYLVRLLEPRPVDSRVGRRPIDVQKPGVNVSGITDPDLEGILKLGGALKIPFDTLKQEDKDDVLKYDNWDQNPYPHQFQKDLAGFINLADDYDAKTAEQANADSGLGLDPQNNPEDRDPLITAPLYGRWHALVQRLLKERDGGDISPNDNWVHELNLDPRYRVAAGFGTHVVQENQENYMMAAWKQVGDILEANRKIRLAQLAKETSWVWYDKHLRPMVTANPEKAFFLTRPVQKRVIAEGVTVHSTVKRSRVPLVITSTAMRRVMRPGSRLMKALPFNGIVKPFNLVERINNGEVFPAPPKTVPADLPTIDDVAEDAKPSNLPPWLGDWIKKYPWSKWVFLVLALIILLLLFLFSASGAILAILGTAVAVFAYLFYQFDRWEKQLGNAESVKEDNMKPEAVDELPTSPDFKITPINSGFTPTFGGTDSLEAVNFKSALKDSFHLLDKSRTVGKVVPKPALDLAMLVNTTFTVINPELTIPKMIFNAVLIPARIRLQLVEKFVEAMAYPEFDIPMYEPLKNISAELFLPNINFISQNSISLLETNQKFIEAYMVGLNHEFARELLWREYPTDQRGSYFRQFWDVSDFMPEETGLTEEELKERMRDIPPLHRWSKFSELGDHDHREEGGDKEEELVLVIRGELLKKYPNAIIYAHKAEWQLDDDGNIDSRVERVLTELSASEEENPPKDKVKTPLYEAKVDPDITFFGFDITAKEAQGGTGDNPDDEPGWFFVIKERPGEPRFGLDLEPADDQPIDVWNDLSWERVQPTGNFLEITNATETIEIADFNPTDEPEKEDQNPEDKNIIWSKDMNSAELAYILYQVPVMVAVHAAEMLPKQT</sequence>
<keyword evidence="2" id="KW-0472">Membrane</keyword>